<gene>
    <name evidence="1" type="ORF">ACFORL_11715</name>
</gene>
<reference evidence="2" key="1">
    <citation type="journal article" date="2019" name="Int. J. Syst. Evol. Microbiol.">
        <title>The Global Catalogue of Microorganisms (GCM) 10K type strain sequencing project: providing services to taxonomists for standard genome sequencing and annotation.</title>
        <authorList>
            <consortium name="The Broad Institute Genomics Platform"/>
            <consortium name="The Broad Institute Genome Sequencing Center for Infectious Disease"/>
            <person name="Wu L."/>
            <person name="Ma J."/>
        </authorList>
    </citation>
    <scope>NUCLEOTIDE SEQUENCE [LARGE SCALE GENOMIC DNA]</scope>
    <source>
        <strain evidence="2">CCUG 59858</strain>
    </source>
</reference>
<dbReference type="RefSeq" id="WP_382344241.1">
    <property type="nucleotide sequence ID" value="NZ_JBHSAB010000029.1"/>
</dbReference>
<comment type="caution">
    <text evidence="1">The sequence shown here is derived from an EMBL/GenBank/DDBJ whole genome shotgun (WGS) entry which is preliminary data.</text>
</comment>
<dbReference type="EMBL" id="JBHSAB010000029">
    <property type="protein sequence ID" value="MFC3909737.1"/>
    <property type="molecule type" value="Genomic_DNA"/>
</dbReference>
<evidence type="ECO:0000313" key="1">
    <source>
        <dbReference type="EMBL" id="MFC3909737.1"/>
    </source>
</evidence>
<organism evidence="1 2">
    <name type="scientific">Legionella dresdenensis</name>
    <dbReference type="NCBI Taxonomy" id="450200"/>
    <lineage>
        <taxon>Bacteria</taxon>
        <taxon>Pseudomonadati</taxon>
        <taxon>Pseudomonadota</taxon>
        <taxon>Gammaproteobacteria</taxon>
        <taxon>Legionellales</taxon>
        <taxon>Legionellaceae</taxon>
        <taxon>Legionella</taxon>
    </lineage>
</organism>
<accession>A0ABV8CHM9</accession>
<keyword evidence="2" id="KW-1185">Reference proteome</keyword>
<proteinExistence type="predicted"/>
<evidence type="ECO:0000313" key="2">
    <source>
        <dbReference type="Proteomes" id="UP001595758"/>
    </source>
</evidence>
<sequence>MNNLFHNHPSFIEADNIKQLCEPLHLLDITTFSHLRVSNTNQLTVQCNNPVFLANYLTKNTTRPIHALI</sequence>
<name>A0ABV8CHM9_9GAMM</name>
<dbReference type="Proteomes" id="UP001595758">
    <property type="component" value="Unassembled WGS sequence"/>
</dbReference>
<protein>
    <submittedName>
        <fullName evidence="1">Uncharacterized protein</fullName>
    </submittedName>
</protein>